<dbReference type="InterPro" id="IPR032675">
    <property type="entry name" value="LRR_dom_sf"/>
</dbReference>
<dbReference type="GO" id="GO:0098542">
    <property type="term" value="P:defense response to other organism"/>
    <property type="evidence" value="ECO:0007669"/>
    <property type="project" value="TreeGrafter"/>
</dbReference>
<gene>
    <name evidence="4" type="ORF">C2845_PM18G09660</name>
</gene>
<dbReference type="Gene3D" id="3.40.50.300">
    <property type="entry name" value="P-loop containing nucleotide triphosphate hydrolases"/>
    <property type="match status" value="2"/>
</dbReference>
<dbReference type="Pfam" id="PF23598">
    <property type="entry name" value="LRR_14"/>
    <property type="match status" value="1"/>
</dbReference>
<dbReference type="Gene3D" id="3.80.10.10">
    <property type="entry name" value="Ribonuclease Inhibitor"/>
    <property type="match status" value="1"/>
</dbReference>
<dbReference type="InterPro" id="IPR044974">
    <property type="entry name" value="Disease_R_plants"/>
</dbReference>
<dbReference type="OrthoDB" id="694143at2759"/>
<dbReference type="EMBL" id="PQIB02000017">
    <property type="protein sequence ID" value="RLM59022.1"/>
    <property type="molecule type" value="Genomic_DNA"/>
</dbReference>
<dbReference type="PANTHER" id="PTHR23155:SF1114">
    <property type="entry name" value="OS02G0475500 PROTEIN"/>
    <property type="match status" value="1"/>
</dbReference>
<keyword evidence="5" id="KW-1185">Reference proteome</keyword>
<feature type="domain" description="Disease resistance R13L4/SHOC-2-like LRR" evidence="3">
    <location>
        <begin position="351"/>
        <end position="615"/>
    </location>
</feature>
<dbReference type="GO" id="GO:0043531">
    <property type="term" value="F:ADP binding"/>
    <property type="evidence" value="ECO:0007669"/>
    <property type="project" value="InterPro"/>
</dbReference>
<feature type="compositionally biased region" description="Polar residues" evidence="2">
    <location>
        <begin position="190"/>
        <end position="211"/>
    </location>
</feature>
<evidence type="ECO:0000256" key="2">
    <source>
        <dbReference type="SAM" id="MobiDB-lite"/>
    </source>
</evidence>
<comment type="caution">
    <text evidence="4">The sequence shown here is derived from an EMBL/GenBank/DDBJ whole genome shotgun (WGS) entry which is preliminary data.</text>
</comment>
<organism evidence="4 5">
    <name type="scientific">Panicum miliaceum</name>
    <name type="common">Proso millet</name>
    <name type="synonym">Broomcorn millet</name>
    <dbReference type="NCBI Taxonomy" id="4540"/>
    <lineage>
        <taxon>Eukaryota</taxon>
        <taxon>Viridiplantae</taxon>
        <taxon>Streptophyta</taxon>
        <taxon>Embryophyta</taxon>
        <taxon>Tracheophyta</taxon>
        <taxon>Spermatophyta</taxon>
        <taxon>Magnoliopsida</taxon>
        <taxon>Liliopsida</taxon>
        <taxon>Poales</taxon>
        <taxon>Poaceae</taxon>
        <taxon>PACMAD clade</taxon>
        <taxon>Panicoideae</taxon>
        <taxon>Panicodae</taxon>
        <taxon>Paniceae</taxon>
        <taxon>Panicinae</taxon>
        <taxon>Panicum</taxon>
        <taxon>Panicum sect. Panicum</taxon>
    </lineage>
</organism>
<dbReference type="InterPro" id="IPR027417">
    <property type="entry name" value="P-loop_NTPase"/>
</dbReference>
<dbReference type="STRING" id="4540.A0A3L6PLH1"/>
<dbReference type="AlphaFoldDB" id="A0A3L6PLH1"/>
<sequence>MLTGLRKLGVTGINKKNGPAFRSAISSLSRLESLSGEELGFKSRQAGIAFKSLRVLSLADITKVKTVKFEEGTMPKLERLQVTGELDKEIGVSGLEFLPRISEVHLGVNFLDWERIIGAEGAETWHKIRDEEIQEERRKKGELKKKIQEQLARNTNEPTVTNNSSTSFATRSIICARLKIIRLPVLAGKGSQSGKDSVERTSSSDAATTSGNDCALAPFEITEDQSKDAAEKEVKRTLTRIRTSVGDLEESHLIGRDKKISDIIDLISNKDSQCGQVISVWRMGGLGKTNASQRLLEIKSCLIVLDDLSSIAEWDEIMQGFCWIGKTTRIILTTRKENIEHHCSRNDETVRNLEVLKEEDAVDLFSQKALPKTIIKLQKLQYIHAGRQSDYVREEKGVYEERGAVVPRGVRKLKGLDTLREVNVGRGNAILQDIKMLTGLRKLGVSGINKKNGPAFRYAISSLSRLESLSVRSVGGKPGLHGCVDGISSPRKNLKSLKLYGNLETLPEWIRELPHLVKLKLAGTRLSEHDAAMELLGKLPKLEILILSLSSFQGEELGFKSPQAGIAFGSLRVLSLVEITKVKSVNFEEGVMPKLERLQNFFQASGKSSSVLTFDWERILAAVHSKTRDMIFDEVKLEEAPKRAEFKKKIQDQLARNANEPIVTVY</sequence>
<dbReference type="SUPFAM" id="SSF52540">
    <property type="entry name" value="P-loop containing nucleoside triphosphate hydrolases"/>
    <property type="match status" value="1"/>
</dbReference>
<name>A0A3L6PLH1_PANMI</name>
<evidence type="ECO:0000259" key="3">
    <source>
        <dbReference type="Pfam" id="PF23598"/>
    </source>
</evidence>
<accession>A0A3L6PLH1</accession>
<evidence type="ECO:0000256" key="1">
    <source>
        <dbReference type="ARBA" id="ARBA00022737"/>
    </source>
</evidence>
<reference evidence="5" key="1">
    <citation type="journal article" date="2019" name="Nat. Commun.">
        <title>The genome of broomcorn millet.</title>
        <authorList>
            <person name="Zou C."/>
            <person name="Miki D."/>
            <person name="Li D."/>
            <person name="Tang Q."/>
            <person name="Xiao L."/>
            <person name="Rajput S."/>
            <person name="Deng P."/>
            <person name="Jia W."/>
            <person name="Huang R."/>
            <person name="Zhang M."/>
            <person name="Sun Y."/>
            <person name="Hu J."/>
            <person name="Fu X."/>
            <person name="Schnable P.S."/>
            <person name="Li F."/>
            <person name="Zhang H."/>
            <person name="Feng B."/>
            <person name="Zhu X."/>
            <person name="Liu R."/>
            <person name="Schnable J.C."/>
            <person name="Zhu J.-K."/>
            <person name="Zhang H."/>
        </authorList>
    </citation>
    <scope>NUCLEOTIDE SEQUENCE [LARGE SCALE GENOMIC DNA]</scope>
</reference>
<protein>
    <recommendedName>
        <fullName evidence="3">Disease resistance R13L4/SHOC-2-like LRR domain-containing protein</fullName>
    </recommendedName>
</protein>
<dbReference type="InterPro" id="IPR055414">
    <property type="entry name" value="LRR_R13L4/SHOC2-like"/>
</dbReference>
<dbReference type="PANTHER" id="PTHR23155">
    <property type="entry name" value="DISEASE RESISTANCE PROTEIN RP"/>
    <property type="match status" value="1"/>
</dbReference>
<evidence type="ECO:0000313" key="5">
    <source>
        <dbReference type="Proteomes" id="UP000275267"/>
    </source>
</evidence>
<dbReference type="Proteomes" id="UP000275267">
    <property type="component" value="Unassembled WGS sequence"/>
</dbReference>
<dbReference type="SUPFAM" id="SSF52058">
    <property type="entry name" value="L domain-like"/>
    <property type="match status" value="1"/>
</dbReference>
<proteinExistence type="predicted"/>
<evidence type="ECO:0000313" key="4">
    <source>
        <dbReference type="EMBL" id="RLM59022.1"/>
    </source>
</evidence>
<feature type="region of interest" description="Disordered" evidence="2">
    <location>
        <begin position="189"/>
        <end position="211"/>
    </location>
</feature>
<keyword evidence="1" id="KW-0677">Repeat</keyword>